<organism evidence="2 3">
    <name type="scientific">Sphingobacterium kyonggiense</name>
    <dbReference type="NCBI Taxonomy" id="714075"/>
    <lineage>
        <taxon>Bacteria</taxon>
        <taxon>Pseudomonadati</taxon>
        <taxon>Bacteroidota</taxon>
        <taxon>Sphingobacteriia</taxon>
        <taxon>Sphingobacteriales</taxon>
        <taxon>Sphingobacteriaceae</taxon>
        <taxon>Sphingobacterium</taxon>
    </lineage>
</organism>
<evidence type="ECO:0000313" key="3">
    <source>
        <dbReference type="Proteomes" id="UP001500101"/>
    </source>
</evidence>
<dbReference type="SUPFAM" id="SSF53067">
    <property type="entry name" value="Actin-like ATPase domain"/>
    <property type="match status" value="1"/>
</dbReference>
<dbReference type="EMBL" id="BAAAZI010000016">
    <property type="protein sequence ID" value="GAA4148402.1"/>
    <property type="molecule type" value="Genomic_DNA"/>
</dbReference>
<accession>A0ABP7Z6H0</accession>
<dbReference type="InterPro" id="IPR036390">
    <property type="entry name" value="WH_DNA-bd_sf"/>
</dbReference>
<evidence type="ECO:0000313" key="2">
    <source>
        <dbReference type="EMBL" id="GAA4148402.1"/>
    </source>
</evidence>
<dbReference type="InterPro" id="IPR043129">
    <property type="entry name" value="ATPase_NBD"/>
</dbReference>
<proteinExistence type="inferred from homology"/>
<reference evidence="3" key="1">
    <citation type="journal article" date="2019" name="Int. J. Syst. Evol. Microbiol.">
        <title>The Global Catalogue of Microorganisms (GCM) 10K type strain sequencing project: providing services to taxonomists for standard genome sequencing and annotation.</title>
        <authorList>
            <consortium name="The Broad Institute Genomics Platform"/>
            <consortium name="The Broad Institute Genome Sequencing Center for Infectious Disease"/>
            <person name="Wu L."/>
            <person name="Ma J."/>
        </authorList>
    </citation>
    <scope>NUCLEOTIDE SEQUENCE [LARGE SCALE GENOMIC DNA]</scope>
    <source>
        <strain evidence="3">JCM 16704</strain>
    </source>
</reference>
<evidence type="ECO:0000256" key="1">
    <source>
        <dbReference type="ARBA" id="ARBA00006479"/>
    </source>
</evidence>
<dbReference type="PANTHER" id="PTHR18964:SF149">
    <property type="entry name" value="BIFUNCTIONAL UDP-N-ACETYLGLUCOSAMINE 2-EPIMERASE_N-ACETYLMANNOSAMINE KINASE"/>
    <property type="match status" value="1"/>
</dbReference>
<sequence length="407" mass="45595">MNSVEKVLTTNSSNKEKKTNKKKIAILNAIFQKGKISINDLMKKLNISFPTLNAFLVDLVVQGLIIQHERGESIGGRKPNLYQLNDNLFKIVTVEVRKQSLKIQILDNNCVELVPSKTYSYQLSKDKSQLKALINTVRNYVIEAPIHWDEISGIAISMPGLIEKSKGINYSYFYEDDFQLEKQLENEFYKPTIIINDAKTSGIAEQYYGALKGKKDGVMVHLDWGIALTFISNHSLHWGKNGFAGEIGHISFKEEGELCYCGKRGCLETLISGASLVEKAKQDIEAGIPTVLNMVNLEEEIQPKHLIQAALNGDQYAIQLMTTLGNKLGKALAMILQLFNPEIVVISGEFAKASPLLSSSIQQQFHTYTMKMIANNCELVASNLGDRSNSMGLVRYFVKRYFEENLG</sequence>
<name>A0ABP7Z6H0_9SPHI</name>
<comment type="similarity">
    <text evidence="1">Belongs to the ROK (NagC/XylR) family.</text>
</comment>
<dbReference type="InterPro" id="IPR000600">
    <property type="entry name" value="ROK"/>
</dbReference>
<gene>
    <name evidence="2" type="ORF">GCM10022216_35160</name>
</gene>
<dbReference type="PANTHER" id="PTHR18964">
    <property type="entry name" value="ROK (REPRESSOR, ORF, KINASE) FAMILY"/>
    <property type="match status" value="1"/>
</dbReference>
<comment type="caution">
    <text evidence="2">The sequence shown here is derived from an EMBL/GenBank/DDBJ whole genome shotgun (WGS) entry which is preliminary data.</text>
</comment>
<dbReference type="Gene3D" id="1.10.10.10">
    <property type="entry name" value="Winged helix-like DNA-binding domain superfamily/Winged helix DNA-binding domain"/>
    <property type="match status" value="1"/>
</dbReference>
<dbReference type="Pfam" id="PF13412">
    <property type="entry name" value="HTH_24"/>
    <property type="match status" value="1"/>
</dbReference>
<dbReference type="RefSeq" id="WP_344676047.1">
    <property type="nucleotide sequence ID" value="NZ_BAAAZI010000016.1"/>
</dbReference>
<dbReference type="InterPro" id="IPR036388">
    <property type="entry name" value="WH-like_DNA-bd_sf"/>
</dbReference>
<keyword evidence="3" id="KW-1185">Reference proteome</keyword>
<dbReference type="Proteomes" id="UP001500101">
    <property type="component" value="Unassembled WGS sequence"/>
</dbReference>
<dbReference type="Pfam" id="PF00480">
    <property type="entry name" value="ROK"/>
    <property type="match status" value="1"/>
</dbReference>
<dbReference type="Gene3D" id="3.30.420.40">
    <property type="match status" value="2"/>
</dbReference>
<protein>
    <submittedName>
        <fullName evidence="2">ROK family transcriptional regulator</fullName>
    </submittedName>
</protein>
<dbReference type="SUPFAM" id="SSF46785">
    <property type="entry name" value="Winged helix' DNA-binding domain"/>
    <property type="match status" value="1"/>
</dbReference>